<dbReference type="Gene3D" id="3.40.50.410">
    <property type="entry name" value="von Willebrand factor, type A domain"/>
    <property type="match status" value="1"/>
</dbReference>
<evidence type="ECO:0000313" key="2">
    <source>
        <dbReference type="EMBL" id="AOW99036.1"/>
    </source>
</evidence>
<sequence length="523" mass="56387">MSIPIQVSPATNDLTLSKDQTFAEVVKVTIPKSGIVPKVDAYFLADTTSSMRDAIDAVKVGISGVLTQIGALGADVQFGVGEYKDFPAPDSGRHPYAFLHQHSLSANTAEIQAAIDTWEVTGGRDVPEAQFYALDQLAEAPGGTIGWRADSRRIIVWFGDAAGHDAVCQQISGLSYDITEASVTEKLVAEKIKVLALSLSSTGAPAGLDDDPKEKAIGYQPFCGDPGGTPEQGTRIAKATGGKIVQDVSANTIVETIKTELAAQITSIGNVSLVASGATAPFVVAIAPSDGYGPLSRDQDHEISFNVDWIGTVEATYEEQVFSGSLDVIADGEVVGGKTVKITVEEIPMPRPDDRSGTWMLIHQVSGAYFRANGATLNNTWRVEIARLHSPVTNTGNIVHLWNLVKQTDGTYLIQTFDNESSARPDPLYLQAPDDPARDGFPRMQRRDENNSLQSWVLVPVSADPDNYAIQAKDFPEYALGTHNNNSFNGAEVFVSINRTWGKPTWHHYWRLTNPPPDAQPSP</sequence>
<dbReference type="InterPro" id="IPR052969">
    <property type="entry name" value="Thr-specific_kinase-like"/>
</dbReference>
<dbReference type="STRING" id="1458985.BJP34_05880"/>
<dbReference type="InterPro" id="IPR002369">
    <property type="entry name" value="Integrin_bsu_VWA"/>
</dbReference>
<feature type="domain" description="VWFA" evidence="1">
    <location>
        <begin position="40"/>
        <end position="201"/>
    </location>
</feature>
<evidence type="ECO:0000259" key="1">
    <source>
        <dbReference type="PROSITE" id="PS50234"/>
    </source>
</evidence>
<dbReference type="InterPro" id="IPR035992">
    <property type="entry name" value="Ricin_B-like_lectins"/>
</dbReference>
<dbReference type="PANTHER" id="PTHR47763">
    <property type="entry name" value="ALPHA-PROTEIN KINASE VWKA"/>
    <property type="match status" value="1"/>
</dbReference>
<dbReference type="RefSeq" id="WP_070391535.1">
    <property type="nucleotide sequence ID" value="NZ_CP017599.1"/>
</dbReference>
<dbReference type="EMBL" id="CP017599">
    <property type="protein sequence ID" value="AOW99036.1"/>
    <property type="molecule type" value="Genomic_DNA"/>
</dbReference>
<dbReference type="SUPFAM" id="SSF50370">
    <property type="entry name" value="Ricin B-like lectins"/>
    <property type="match status" value="1"/>
</dbReference>
<dbReference type="SUPFAM" id="SSF53300">
    <property type="entry name" value="vWA-like"/>
    <property type="match status" value="1"/>
</dbReference>
<dbReference type="Gene3D" id="2.80.10.50">
    <property type="match status" value="1"/>
</dbReference>
<dbReference type="InterPro" id="IPR036465">
    <property type="entry name" value="vWFA_dom_sf"/>
</dbReference>
<dbReference type="OrthoDB" id="516926at2"/>
<dbReference type="AlphaFoldDB" id="A0A1D8TN45"/>
<dbReference type="InterPro" id="IPR002035">
    <property type="entry name" value="VWF_A"/>
</dbReference>
<dbReference type="Proteomes" id="UP000177870">
    <property type="component" value="Chromosome"/>
</dbReference>
<evidence type="ECO:0000313" key="3">
    <source>
        <dbReference type="Proteomes" id="UP000177870"/>
    </source>
</evidence>
<dbReference type="GO" id="GO:0005737">
    <property type="term" value="C:cytoplasm"/>
    <property type="evidence" value="ECO:0007669"/>
    <property type="project" value="TreeGrafter"/>
</dbReference>
<dbReference type="GO" id="GO:0004674">
    <property type="term" value="F:protein serine/threonine kinase activity"/>
    <property type="evidence" value="ECO:0007669"/>
    <property type="project" value="TreeGrafter"/>
</dbReference>
<accession>A0A1D8TN45</accession>
<dbReference type="KEGG" id="mpro:BJP34_05880"/>
<protein>
    <recommendedName>
        <fullName evidence="1">VWFA domain-containing protein</fullName>
    </recommendedName>
</protein>
<dbReference type="CDD" id="cd00161">
    <property type="entry name" value="beta-trefoil_Ricin-like"/>
    <property type="match status" value="1"/>
</dbReference>
<dbReference type="PANTHER" id="PTHR47763:SF1">
    <property type="entry name" value="DUF659 DOMAIN-CONTAINING PROTEIN"/>
    <property type="match status" value="1"/>
</dbReference>
<proteinExistence type="predicted"/>
<organism evidence="2 3">
    <name type="scientific">Moorena producens PAL-8-15-08-1</name>
    <dbReference type="NCBI Taxonomy" id="1458985"/>
    <lineage>
        <taxon>Bacteria</taxon>
        <taxon>Bacillati</taxon>
        <taxon>Cyanobacteriota</taxon>
        <taxon>Cyanophyceae</taxon>
        <taxon>Coleofasciculales</taxon>
        <taxon>Coleofasciculaceae</taxon>
        <taxon>Moorena</taxon>
    </lineage>
</organism>
<name>A0A1D8TN45_9CYAN</name>
<gene>
    <name evidence="2" type="ORF">BJP34_05880</name>
</gene>
<dbReference type="Pfam" id="PF00362">
    <property type="entry name" value="Integrin_beta"/>
    <property type="match status" value="1"/>
</dbReference>
<dbReference type="PROSITE" id="PS50234">
    <property type="entry name" value="VWFA"/>
    <property type="match status" value="1"/>
</dbReference>
<reference evidence="3" key="1">
    <citation type="submission" date="2016-10" db="EMBL/GenBank/DDBJ databases">
        <title>Comparative genomics uncovers the prolific and rare metabolic potential of the cyanobacterial genus Moorea.</title>
        <authorList>
            <person name="Leao T."/>
            <person name="Castelao G."/>
            <person name="Korobeynikov A."/>
            <person name="Monroe E.A."/>
            <person name="Podell S."/>
            <person name="Glukhov E."/>
            <person name="Allen E."/>
            <person name="Gerwick W.H."/>
            <person name="Gerwick L."/>
        </authorList>
    </citation>
    <scope>NUCLEOTIDE SEQUENCE [LARGE SCALE GENOMIC DNA]</scope>
    <source>
        <strain evidence="3">PAL-8-15-08-1</strain>
    </source>
</reference>